<dbReference type="EMBL" id="GL377589">
    <property type="protein sequence ID" value="EFJ24582.1"/>
    <property type="molecule type" value="Genomic_DNA"/>
</dbReference>
<sequence length="347" mass="38793">EENKRRQTRSKRFENCKGGATVVKSFVKGRGGSASNRRASALKIALSCGDGNGQAVEDIDWDSLTIKGTCQEIEKRYLRLTSAPDPATVRPEEVLTKALKMVESTSKNYFYKCEQLKSIRQDLTVQRIRNELTVQVYEVHARAALEAGDLAEYNQCQTQLKTLYSEGISGCCNEFTAYSLLYIIFQNGSNRDLLSSIARLTPEAREDEAVKHSLAVRGAVALGNYIMFFRLYKTAPNLNFYLMDLYVERMRFEALRCMSRSYRPTLPLEVIARTLGFTNGAQADKDVLDECEEWVKAHGGQVVVDSASSERQFDAKASAATLFMPEPEDAVAHGDANLAVNDFLTRS</sequence>
<organism evidence="4">
    <name type="scientific">Selaginella moellendorffii</name>
    <name type="common">Spikemoss</name>
    <dbReference type="NCBI Taxonomy" id="88036"/>
    <lineage>
        <taxon>Eukaryota</taxon>
        <taxon>Viridiplantae</taxon>
        <taxon>Streptophyta</taxon>
        <taxon>Embryophyta</taxon>
        <taxon>Tracheophyta</taxon>
        <taxon>Lycopodiopsida</taxon>
        <taxon>Selaginellales</taxon>
        <taxon>Selaginellaceae</taxon>
        <taxon>Selaginella</taxon>
    </lineage>
</organism>
<reference evidence="3 4" key="1">
    <citation type="journal article" date="2011" name="Science">
        <title>The Selaginella genome identifies genetic changes associated with the evolution of vascular plants.</title>
        <authorList>
            <person name="Banks J.A."/>
            <person name="Nishiyama T."/>
            <person name="Hasebe M."/>
            <person name="Bowman J.L."/>
            <person name="Gribskov M."/>
            <person name="dePamphilis C."/>
            <person name="Albert V.A."/>
            <person name="Aono N."/>
            <person name="Aoyama T."/>
            <person name="Ambrose B.A."/>
            <person name="Ashton N.W."/>
            <person name="Axtell M.J."/>
            <person name="Barker E."/>
            <person name="Barker M.S."/>
            <person name="Bennetzen J.L."/>
            <person name="Bonawitz N.D."/>
            <person name="Chapple C."/>
            <person name="Cheng C."/>
            <person name="Correa L.G."/>
            <person name="Dacre M."/>
            <person name="DeBarry J."/>
            <person name="Dreyer I."/>
            <person name="Elias M."/>
            <person name="Engstrom E.M."/>
            <person name="Estelle M."/>
            <person name="Feng L."/>
            <person name="Finet C."/>
            <person name="Floyd S.K."/>
            <person name="Frommer W.B."/>
            <person name="Fujita T."/>
            <person name="Gramzow L."/>
            <person name="Gutensohn M."/>
            <person name="Harholt J."/>
            <person name="Hattori M."/>
            <person name="Heyl A."/>
            <person name="Hirai T."/>
            <person name="Hiwatashi Y."/>
            <person name="Ishikawa M."/>
            <person name="Iwata M."/>
            <person name="Karol K.G."/>
            <person name="Koehler B."/>
            <person name="Kolukisaoglu U."/>
            <person name="Kubo M."/>
            <person name="Kurata T."/>
            <person name="Lalonde S."/>
            <person name="Li K."/>
            <person name="Li Y."/>
            <person name="Litt A."/>
            <person name="Lyons E."/>
            <person name="Manning G."/>
            <person name="Maruyama T."/>
            <person name="Michael T.P."/>
            <person name="Mikami K."/>
            <person name="Miyazaki S."/>
            <person name="Morinaga S."/>
            <person name="Murata T."/>
            <person name="Mueller-Roeber B."/>
            <person name="Nelson D.R."/>
            <person name="Obara M."/>
            <person name="Oguri Y."/>
            <person name="Olmstead R.G."/>
            <person name="Onodera N."/>
            <person name="Petersen B.L."/>
            <person name="Pils B."/>
            <person name="Prigge M."/>
            <person name="Rensing S.A."/>
            <person name="Riano-Pachon D.M."/>
            <person name="Roberts A.W."/>
            <person name="Sato Y."/>
            <person name="Scheller H.V."/>
            <person name="Schulz B."/>
            <person name="Schulz C."/>
            <person name="Shakirov E.V."/>
            <person name="Shibagaki N."/>
            <person name="Shinohara N."/>
            <person name="Shippen D.E."/>
            <person name="Soerensen I."/>
            <person name="Sotooka R."/>
            <person name="Sugimoto N."/>
            <person name="Sugita M."/>
            <person name="Sumikawa N."/>
            <person name="Tanurdzic M."/>
            <person name="Theissen G."/>
            <person name="Ulvskov P."/>
            <person name="Wakazuki S."/>
            <person name="Weng J.K."/>
            <person name="Willats W.W."/>
            <person name="Wipf D."/>
            <person name="Wolf P.G."/>
            <person name="Yang L."/>
            <person name="Zimmer A.D."/>
            <person name="Zhu Q."/>
            <person name="Mitros T."/>
            <person name="Hellsten U."/>
            <person name="Loque D."/>
            <person name="Otillar R."/>
            <person name="Salamov A."/>
            <person name="Schmutz J."/>
            <person name="Shapiro H."/>
            <person name="Lindquist E."/>
            <person name="Lucas S."/>
            <person name="Rokhsar D."/>
            <person name="Grigoriev I.V."/>
        </authorList>
    </citation>
    <scope>NUCLEOTIDE SEQUENCE [LARGE SCALE GENOMIC DNA]</scope>
</reference>
<dbReference type="PANTHER" id="PTHR12436:SF4">
    <property type="entry name" value="LEUKOCYTE RECEPTOR CLUSTER MEMBER 8"/>
    <property type="match status" value="1"/>
</dbReference>
<dbReference type="HOGENOM" id="CLU_015513_1_0_1"/>
<keyword evidence="4" id="KW-1185">Reference proteome</keyword>
<dbReference type="KEGG" id="smo:SELMODRAFT_53650"/>
<dbReference type="STRING" id="88036.D8RSY3"/>
<dbReference type="OMA" id="VEKMRYT"/>
<evidence type="ECO:0000313" key="2">
    <source>
        <dbReference type="EMBL" id="EFJ24018.1"/>
    </source>
</evidence>
<evidence type="ECO:0000313" key="3">
    <source>
        <dbReference type="EMBL" id="EFJ24582.1"/>
    </source>
</evidence>
<feature type="domain" description="PCI" evidence="1">
    <location>
        <begin position="149"/>
        <end position="318"/>
    </location>
</feature>
<dbReference type="Pfam" id="PF03399">
    <property type="entry name" value="SAC3_GANP"/>
    <property type="match status" value="1"/>
</dbReference>
<proteinExistence type="predicted"/>
<dbReference type="Proteomes" id="UP000001514">
    <property type="component" value="Unassembled WGS sequence"/>
</dbReference>
<dbReference type="AlphaFoldDB" id="D8RSY3"/>
<dbReference type="Gene3D" id="1.25.40.990">
    <property type="match status" value="1"/>
</dbReference>
<feature type="non-terminal residue" evidence="3">
    <location>
        <position position="1"/>
    </location>
</feature>
<dbReference type="InterPro" id="IPR045107">
    <property type="entry name" value="SAC3/GANP/THP3"/>
</dbReference>
<dbReference type="OrthoDB" id="199574at2759"/>
<dbReference type="InParanoid" id="D8RSY3"/>
<dbReference type="InterPro" id="IPR005062">
    <property type="entry name" value="SAC3/GANP/THP3_conserved"/>
</dbReference>
<dbReference type="Gramene" id="EFJ24582">
    <property type="protein sequence ID" value="EFJ24582"/>
    <property type="gene ID" value="SELMODRAFT_53650"/>
</dbReference>
<dbReference type="eggNOG" id="KOG1861">
    <property type="taxonomic scope" value="Eukaryota"/>
</dbReference>
<gene>
    <name evidence="2" type="ORF">SELMODRAFT_53649</name>
    <name evidence="3" type="ORF">SELMODRAFT_53650</name>
</gene>
<dbReference type="PROSITE" id="PS50250">
    <property type="entry name" value="PCI"/>
    <property type="match status" value="1"/>
</dbReference>
<dbReference type="GO" id="GO:0005634">
    <property type="term" value="C:nucleus"/>
    <property type="evidence" value="ECO:0000318"/>
    <property type="project" value="GO_Central"/>
</dbReference>
<feature type="non-terminal residue" evidence="3">
    <location>
        <position position="347"/>
    </location>
</feature>
<name>D8RSY3_SELML</name>
<dbReference type="Gramene" id="EFJ24018">
    <property type="protein sequence ID" value="EFJ24018"/>
    <property type="gene ID" value="SELMODRAFT_53649"/>
</dbReference>
<evidence type="ECO:0000259" key="1">
    <source>
        <dbReference type="PROSITE" id="PS50250"/>
    </source>
</evidence>
<accession>D8RSY3</accession>
<dbReference type="EMBL" id="GL377591">
    <property type="protein sequence ID" value="EFJ24018.1"/>
    <property type="molecule type" value="Genomic_DNA"/>
</dbReference>
<protein>
    <recommendedName>
        <fullName evidence="1">PCI domain-containing protein</fullName>
    </recommendedName>
</protein>
<dbReference type="KEGG" id="smo:SELMODRAFT_53649"/>
<evidence type="ECO:0000313" key="4">
    <source>
        <dbReference type="Proteomes" id="UP000001514"/>
    </source>
</evidence>
<dbReference type="PANTHER" id="PTHR12436">
    <property type="entry name" value="80 KDA MCM3-ASSOCIATED PROTEIN"/>
    <property type="match status" value="1"/>
</dbReference>
<dbReference type="InterPro" id="IPR000717">
    <property type="entry name" value="PCI_dom"/>
</dbReference>